<dbReference type="InterPro" id="IPR045111">
    <property type="entry name" value="Vps41/Vps8"/>
</dbReference>
<keyword evidence="7" id="KW-1185">Reference proteome</keyword>
<feature type="compositionally biased region" description="Basic residues" evidence="4">
    <location>
        <begin position="315"/>
        <end position="324"/>
    </location>
</feature>
<dbReference type="SUPFAM" id="SSF50978">
    <property type="entry name" value="WD40 repeat-like"/>
    <property type="match status" value="1"/>
</dbReference>
<dbReference type="Gene3D" id="2.130.10.10">
    <property type="entry name" value="YVTN repeat-like/Quinoprotein amine dehydrogenase"/>
    <property type="match status" value="1"/>
</dbReference>
<evidence type="ECO:0000256" key="2">
    <source>
        <dbReference type="ARBA" id="ARBA00022927"/>
    </source>
</evidence>
<feature type="compositionally biased region" description="Low complexity" evidence="4">
    <location>
        <begin position="325"/>
        <end position="355"/>
    </location>
</feature>
<feature type="domain" description="Vps41 beta-propeller" evidence="5">
    <location>
        <begin position="50"/>
        <end position="289"/>
    </location>
</feature>
<accession>A0ABQ8XHS3</accession>
<feature type="region of interest" description="Disordered" evidence="4">
    <location>
        <begin position="578"/>
        <end position="609"/>
    </location>
</feature>
<feature type="repeat" description="CHCR" evidence="3">
    <location>
        <begin position="751"/>
        <end position="895"/>
    </location>
</feature>
<feature type="region of interest" description="Disordered" evidence="4">
    <location>
        <begin position="278"/>
        <end position="363"/>
    </location>
</feature>
<comment type="caution">
    <text evidence="6">The sequence shown here is derived from an EMBL/GenBank/DDBJ whole genome shotgun (WGS) entry which is preliminary data.</text>
</comment>
<reference evidence="6" key="1">
    <citation type="submission" date="2022-08" db="EMBL/GenBank/DDBJ databases">
        <title>Novel sulfate-reducing endosymbionts in the free-living metamonad Anaeramoeba.</title>
        <authorList>
            <person name="Jerlstrom-Hultqvist J."/>
            <person name="Cepicka I."/>
            <person name="Gallot-Lavallee L."/>
            <person name="Salas-Leiva D."/>
            <person name="Curtis B.A."/>
            <person name="Zahonova K."/>
            <person name="Pipaliya S."/>
            <person name="Dacks J."/>
            <person name="Roger A.J."/>
        </authorList>
    </citation>
    <scope>NUCLEOTIDE SEQUENCE</scope>
    <source>
        <strain evidence="6">Schooner1</strain>
    </source>
</reference>
<dbReference type="InterPro" id="IPR015943">
    <property type="entry name" value="WD40/YVTN_repeat-like_dom_sf"/>
</dbReference>
<organism evidence="6 7">
    <name type="scientific">Anaeramoeba flamelloides</name>
    <dbReference type="NCBI Taxonomy" id="1746091"/>
    <lineage>
        <taxon>Eukaryota</taxon>
        <taxon>Metamonada</taxon>
        <taxon>Anaeramoebidae</taxon>
        <taxon>Anaeramoeba</taxon>
    </lineage>
</organism>
<evidence type="ECO:0000259" key="5">
    <source>
        <dbReference type="Pfam" id="PF23411"/>
    </source>
</evidence>
<dbReference type="Pfam" id="PF23411">
    <property type="entry name" value="Beta-prop_Vps41"/>
    <property type="match status" value="1"/>
</dbReference>
<protein>
    <submittedName>
        <fullName evidence="6">Vacuolar protein sorting-associated protein</fullName>
    </submittedName>
</protein>
<keyword evidence="2" id="KW-0653">Protein transport</keyword>
<keyword evidence="1" id="KW-0813">Transport</keyword>
<feature type="compositionally biased region" description="Basic and acidic residues" evidence="4">
    <location>
        <begin position="278"/>
        <end position="299"/>
    </location>
</feature>
<proteinExistence type="predicted"/>
<gene>
    <name evidence="6" type="ORF">M0813_05112</name>
</gene>
<feature type="compositionally biased region" description="Acidic residues" evidence="4">
    <location>
        <begin position="12"/>
        <end position="22"/>
    </location>
</feature>
<dbReference type="SMART" id="SM00299">
    <property type="entry name" value="CLH"/>
    <property type="match status" value="1"/>
</dbReference>
<dbReference type="PANTHER" id="PTHR12616:SF1">
    <property type="entry name" value="VACUOLAR PROTEIN SORTING-ASSOCIATED PROTEIN 41 HOMOLOG"/>
    <property type="match status" value="1"/>
</dbReference>
<dbReference type="SUPFAM" id="SSF57850">
    <property type="entry name" value="RING/U-box"/>
    <property type="match status" value="1"/>
</dbReference>
<dbReference type="InterPro" id="IPR057780">
    <property type="entry name" value="Beta-prop_Vps41"/>
</dbReference>
<dbReference type="InterPro" id="IPR000547">
    <property type="entry name" value="Clathrin_H-chain/VPS_repeat"/>
</dbReference>
<dbReference type="InterPro" id="IPR036322">
    <property type="entry name" value="WD40_repeat_dom_sf"/>
</dbReference>
<evidence type="ECO:0000313" key="6">
    <source>
        <dbReference type="EMBL" id="KAJ6232193.1"/>
    </source>
</evidence>
<dbReference type="PANTHER" id="PTHR12616">
    <property type="entry name" value="VACUOLAR PROTEIN SORTING VPS41"/>
    <property type="match status" value="1"/>
</dbReference>
<evidence type="ECO:0000256" key="1">
    <source>
        <dbReference type="ARBA" id="ARBA00022448"/>
    </source>
</evidence>
<dbReference type="Proteomes" id="UP001150062">
    <property type="component" value="Unassembled WGS sequence"/>
</dbReference>
<evidence type="ECO:0000313" key="7">
    <source>
        <dbReference type="Proteomes" id="UP001150062"/>
    </source>
</evidence>
<sequence length="1165" mass="135709">MDQSLGFRVFGEDNENSSDSDSTDSSSSGSDTESEQSRIVKKNHEIEPQLRYKRISNDLKKIIQKELVTIVQSTTKFIILGTGEGKVYIFRPNGFFSSRYTFKAKFKTPVTQLHLRNKHLAGLSKDGKINIMNFQSKKIEEFDHMRQITCFCLAPGFGKGSTREFLFGDNLGHVYLSSKRLIGRSKTEINPVPGNGNVKIISINPAKRVIVWADQKVLIFYDQKKNKLIKLFQHPKNFSKTSRLLMPIFLIWINDWELILAWGNMIIKYKINFNENKSQKVKNEKSKSNNESKLEKEEFSMQENPDSDQIDQKNTRHLRTRHRQNGNNNDKNNNGNGNGKNNNNDSKNNNNPNNENNEKITKPRLKNLSVAKVTSYHFKYIISGFALLQNGNFILLTISDELVEDNFYKQLTKAKLKMLNSNLVIPEIRLLSSDDFKEIYNEQIPFINSEHMSFFNFSVDYSGDKKKILLCSGTDLILARSVDVEDRIEWLLNRERFQEALNLARSKPKKLGKFNLKEIGIQYLDYLLMKKKYKLLVKEMELICSNDKRLWEYWILVFYRIGKLKMLSNIIPIGRELNNDHNDNSTGNEEGDDSNGSGNNSKASRQKNKRIISINTKNKSKNNNHLNLYTKEVELEETIYETVLSVYMKKDVKLFRKLINIWPLSLYEPNTIIKLLEYKIKNEKSVDRTLMLSLAEIYERMDYIKKALSLYLETHKKKSFELIKDNNLFTFIHNKINLLVETDQRLAFEMLIQYYNQIPVNKVAKQLKNEIEKRPFLLKYLDRMDEIDRKLCMSSHDILFELYAEFNPEYLLDFLRSGANVSLNSALGACRKFKRHTVAVYVLWKMGNTNEALNLVMDKLGDISKAIELVQTEDDPSLWEELVQLCMKHPEHISHLLNNLVNTKINSLNIIKKIPTNKKIIGLRDSLIDTIQDEKIKTELIGVTKSIIHKDCSDLMSELHSKLTGSTEIEPNHICYVCGDPIKNFIQDKCVIFFCGHSFHQSCIAYTLESDSLLSDNTNNNRMNISKYKNSNKNFLNFGKSETDIKIEEIDEQLKQQQIHSEAIKIIAYVKPNGMVINHLNKPLNLTDYVKSNYNRKKFEKIRKKEDIENKKKRSNLARKQKILLRKKRAQQSTKRRLRKTGPPLYCVICSKRKKEIEKFKLYKD</sequence>
<name>A0ABQ8XHS3_9EUKA</name>
<feature type="compositionally biased region" description="Polar residues" evidence="4">
    <location>
        <begin position="584"/>
        <end position="603"/>
    </location>
</feature>
<evidence type="ECO:0000256" key="3">
    <source>
        <dbReference type="PROSITE-ProRule" id="PRU01006"/>
    </source>
</evidence>
<dbReference type="EMBL" id="JAOAOG010000294">
    <property type="protein sequence ID" value="KAJ6232193.1"/>
    <property type="molecule type" value="Genomic_DNA"/>
</dbReference>
<feature type="region of interest" description="Disordered" evidence="4">
    <location>
        <begin position="1"/>
        <end position="43"/>
    </location>
</feature>
<evidence type="ECO:0000256" key="4">
    <source>
        <dbReference type="SAM" id="MobiDB-lite"/>
    </source>
</evidence>
<dbReference type="Pfam" id="PF23556">
    <property type="entry name" value="TPR_Vps41"/>
    <property type="match status" value="1"/>
</dbReference>
<dbReference type="PROSITE" id="PS50236">
    <property type="entry name" value="CHCR"/>
    <property type="match status" value="1"/>
</dbReference>